<accession>A0A5N6KP01</accession>
<evidence type="ECO:0000313" key="7">
    <source>
        <dbReference type="EMBL" id="KAB8336800.1"/>
    </source>
</evidence>
<evidence type="ECO:0000256" key="2">
    <source>
        <dbReference type="ARBA" id="ARBA00010152"/>
    </source>
</evidence>
<reference evidence="7 8" key="1">
    <citation type="submission" date="2019-06" db="EMBL/GenBank/DDBJ databases">
        <title>A chromosomal-level reference genome of Carpinus fangiana (Coryloideae, Betulaceae).</title>
        <authorList>
            <person name="Yang X."/>
            <person name="Wang Z."/>
            <person name="Zhang L."/>
            <person name="Hao G."/>
            <person name="Liu J."/>
            <person name="Yang Y."/>
        </authorList>
    </citation>
    <scope>NUCLEOTIDE SEQUENCE [LARGE SCALE GENOMIC DNA]</scope>
    <source>
        <strain evidence="7">Cfa_2016G</strain>
        <tissue evidence="7">Leaf</tissue>
    </source>
</reference>
<gene>
    <name evidence="7" type="ORF">FH972_021109</name>
</gene>
<keyword evidence="5" id="KW-0496">Mitochondrion</keyword>
<organism evidence="7 8">
    <name type="scientific">Carpinus fangiana</name>
    <dbReference type="NCBI Taxonomy" id="176857"/>
    <lineage>
        <taxon>Eukaryota</taxon>
        <taxon>Viridiplantae</taxon>
        <taxon>Streptophyta</taxon>
        <taxon>Embryophyta</taxon>
        <taxon>Tracheophyta</taxon>
        <taxon>Spermatophyta</taxon>
        <taxon>Magnoliopsida</taxon>
        <taxon>eudicotyledons</taxon>
        <taxon>Gunneridae</taxon>
        <taxon>Pentapetalae</taxon>
        <taxon>rosids</taxon>
        <taxon>fabids</taxon>
        <taxon>Fagales</taxon>
        <taxon>Betulaceae</taxon>
        <taxon>Carpinus</taxon>
    </lineage>
</organism>
<evidence type="ECO:0000256" key="6">
    <source>
        <dbReference type="ARBA" id="ARBA00023274"/>
    </source>
</evidence>
<protein>
    <submittedName>
        <fullName evidence="7">Uncharacterized protein</fullName>
    </submittedName>
</protein>
<keyword evidence="3" id="KW-0809">Transit peptide</keyword>
<evidence type="ECO:0000256" key="3">
    <source>
        <dbReference type="ARBA" id="ARBA00022946"/>
    </source>
</evidence>
<dbReference type="AlphaFoldDB" id="A0A5N6KP01"/>
<keyword evidence="8" id="KW-1185">Reference proteome</keyword>
<proteinExistence type="inferred from homology"/>
<keyword evidence="4" id="KW-0689">Ribosomal protein</keyword>
<dbReference type="EMBL" id="VIBQ01000009">
    <property type="protein sequence ID" value="KAB8336800.1"/>
    <property type="molecule type" value="Genomic_DNA"/>
</dbReference>
<evidence type="ECO:0000256" key="5">
    <source>
        <dbReference type="ARBA" id="ARBA00023128"/>
    </source>
</evidence>
<dbReference type="Pfam" id="PF09809">
    <property type="entry name" value="MRP-L27"/>
    <property type="match status" value="1"/>
</dbReference>
<comment type="caution">
    <text evidence="7">The sequence shown here is derived from an EMBL/GenBank/DDBJ whole genome shotgun (WGS) entry which is preliminary data.</text>
</comment>
<comment type="similarity">
    <text evidence="2">Belongs to the mitochondrion-specific ribosomal protein mL41 family.</text>
</comment>
<dbReference type="OrthoDB" id="408933at2759"/>
<evidence type="ECO:0000256" key="4">
    <source>
        <dbReference type="ARBA" id="ARBA00022980"/>
    </source>
</evidence>
<dbReference type="GO" id="GO:0003735">
    <property type="term" value="F:structural constituent of ribosome"/>
    <property type="evidence" value="ECO:0007669"/>
    <property type="project" value="InterPro"/>
</dbReference>
<dbReference type="PANTHER" id="PTHR21338:SF0">
    <property type="entry name" value="LARGE RIBOSOMAL SUBUNIT PROTEIN ML41"/>
    <property type="match status" value="1"/>
</dbReference>
<evidence type="ECO:0000256" key="1">
    <source>
        <dbReference type="ARBA" id="ARBA00004173"/>
    </source>
</evidence>
<dbReference type="PANTHER" id="PTHR21338">
    <property type="entry name" value="MITOCHONDRIAL RIBOSOMAL PROTEIN L41"/>
    <property type="match status" value="1"/>
</dbReference>
<dbReference type="GO" id="GO:0006412">
    <property type="term" value="P:translation"/>
    <property type="evidence" value="ECO:0007669"/>
    <property type="project" value="TreeGrafter"/>
</dbReference>
<dbReference type="Proteomes" id="UP000327013">
    <property type="component" value="Unassembled WGS sequence"/>
</dbReference>
<comment type="subcellular location">
    <subcellularLocation>
        <location evidence="1">Mitochondrion</location>
    </subcellularLocation>
</comment>
<dbReference type="GO" id="GO:0005762">
    <property type="term" value="C:mitochondrial large ribosomal subunit"/>
    <property type="evidence" value="ECO:0007669"/>
    <property type="project" value="InterPro"/>
</dbReference>
<dbReference type="InterPro" id="IPR019189">
    <property type="entry name" value="Ribosomal_mL41"/>
</dbReference>
<keyword evidence="6" id="KW-0687">Ribonucleoprotein</keyword>
<evidence type="ECO:0000313" key="8">
    <source>
        <dbReference type="Proteomes" id="UP000327013"/>
    </source>
</evidence>
<name>A0A5N6KP01_9ROSI</name>
<sequence>MKATQSLLRKVRFFKLTTKQAGHDYYKGTRTGAMGRHTKHGGYIVNYDRVRTYVVPSGLDTFELTPFVTNKVRPMRGVYGPHPEDQPLHGLYYLNRWKGENGED</sequence>